<dbReference type="EMBL" id="AONB01000017">
    <property type="protein sequence ID" value="EXJ10025.1"/>
    <property type="molecule type" value="Genomic_DNA"/>
</dbReference>
<reference evidence="1 2" key="2">
    <citation type="journal article" date="2015" name="Syst. Appl. Microbiol.">
        <title>Nitrincola nitratireducens sp. nov. isolated from a haloalkaline crater lake.</title>
        <authorList>
            <person name="Singh A."/>
            <person name="Vaidya B."/>
            <person name="Tanuku N.R."/>
            <person name="Pinnaka A.K."/>
        </authorList>
    </citation>
    <scope>NUCLEOTIDE SEQUENCE [LARGE SCALE GENOMIC DNA]</scope>
    <source>
        <strain evidence="1 2">AK23</strain>
    </source>
</reference>
<dbReference type="OrthoDB" id="69313at2"/>
<name>W9VHA4_9GAMM</name>
<dbReference type="AlphaFoldDB" id="W9VHA4"/>
<protein>
    <recommendedName>
        <fullName evidence="3">Mobilization protein MobD</fullName>
    </recommendedName>
</protein>
<keyword evidence="2" id="KW-1185">Reference proteome</keyword>
<gene>
    <name evidence="1" type="ORF">D791_02998</name>
</gene>
<dbReference type="InterPro" id="IPR027417">
    <property type="entry name" value="P-loop_NTPase"/>
</dbReference>
<dbReference type="STRING" id="1229521.D791_02998"/>
<proteinExistence type="predicted"/>
<reference evidence="2" key="1">
    <citation type="submission" date="2012-11" db="EMBL/GenBank/DDBJ databases">
        <authorList>
            <person name="Singh A."/>
            <person name="Pinnaka A.K."/>
            <person name="Vaidya B."/>
        </authorList>
    </citation>
    <scope>NUCLEOTIDE SEQUENCE [LARGE SCALE GENOMIC DNA]</scope>
    <source>
        <strain evidence="2">AK23</strain>
    </source>
</reference>
<sequence length="230" mass="25709">MRRVHFVGGEKGGVGKSVLSRLLSQYFLDNAMPFIGMDADQSHATLTRSYGQSTRRIVLDDFEGADQIIETVVEKDVDVLIDLPAQSERFLDLWMNENGVAELCEELNIELLAWYVVDDGLDSLSLLKAFSQRYSDQLKCVVVKNLGRGSDFSKVDAFLTSDLTKATSIELPCLHAATMRKIEHSSFSFWGAANIKEGENHLGIMERQRVKVWLKKAYAALNSALESKSV</sequence>
<dbReference type="PATRIC" id="fig|1229521.3.peg.3027"/>
<comment type="caution">
    <text evidence="1">The sequence shown here is derived from an EMBL/GenBank/DDBJ whole genome shotgun (WGS) entry which is preliminary data.</text>
</comment>
<evidence type="ECO:0000313" key="2">
    <source>
        <dbReference type="Proteomes" id="UP000019464"/>
    </source>
</evidence>
<organism evidence="1 2">
    <name type="scientific">Nitrincola nitratireducens</name>
    <dbReference type="NCBI Taxonomy" id="1229521"/>
    <lineage>
        <taxon>Bacteria</taxon>
        <taxon>Pseudomonadati</taxon>
        <taxon>Pseudomonadota</taxon>
        <taxon>Gammaproteobacteria</taxon>
        <taxon>Oceanospirillales</taxon>
        <taxon>Oceanospirillaceae</taxon>
        <taxon>Nitrincola</taxon>
    </lineage>
</organism>
<dbReference type="Proteomes" id="UP000019464">
    <property type="component" value="Unassembled WGS sequence"/>
</dbReference>
<dbReference type="SUPFAM" id="SSF52540">
    <property type="entry name" value="P-loop containing nucleoside triphosphate hydrolases"/>
    <property type="match status" value="1"/>
</dbReference>
<evidence type="ECO:0008006" key="3">
    <source>
        <dbReference type="Google" id="ProtNLM"/>
    </source>
</evidence>
<evidence type="ECO:0000313" key="1">
    <source>
        <dbReference type="EMBL" id="EXJ10025.1"/>
    </source>
</evidence>
<dbReference type="Gene3D" id="3.40.50.300">
    <property type="entry name" value="P-loop containing nucleotide triphosphate hydrolases"/>
    <property type="match status" value="1"/>
</dbReference>
<accession>W9VHA4</accession>
<dbReference type="RefSeq" id="WP_036512736.1">
    <property type="nucleotide sequence ID" value="NZ_AONB01000017.1"/>
</dbReference>